<dbReference type="PANTHER" id="PTHR26451">
    <property type="entry name" value="G_PROTEIN_RECEP_F1_2 DOMAIN-CONTAINING PROTEIN"/>
    <property type="match status" value="1"/>
</dbReference>
<evidence type="ECO:0000313" key="16">
    <source>
        <dbReference type="Proteomes" id="UP000693946"/>
    </source>
</evidence>
<reference evidence="15 16" key="1">
    <citation type="journal article" date="2021" name="Sci. Rep.">
        <title>Chromosome anchoring in Senegalese sole (Solea senegalensis) reveals sex-associated markers and genome rearrangements in flatfish.</title>
        <authorList>
            <person name="Guerrero-Cozar I."/>
            <person name="Gomez-Garrido J."/>
            <person name="Berbel C."/>
            <person name="Martinez-Blanch J.F."/>
            <person name="Alioto T."/>
            <person name="Claros M.G."/>
            <person name="Gagnaire P.A."/>
            <person name="Manchado M."/>
        </authorList>
    </citation>
    <scope>NUCLEOTIDE SEQUENCE [LARGE SCALE GENOMIC DNA]</scope>
    <source>
        <strain evidence="15">Sse05_10M</strain>
    </source>
</reference>
<evidence type="ECO:0000256" key="8">
    <source>
        <dbReference type="ARBA" id="ARBA00023136"/>
    </source>
</evidence>
<dbReference type="EMBL" id="JAGKHQ010000005">
    <property type="protein sequence ID" value="KAG7516466.1"/>
    <property type="molecule type" value="Genomic_DNA"/>
</dbReference>
<feature type="transmembrane region" description="Helical" evidence="13">
    <location>
        <begin position="236"/>
        <end position="256"/>
    </location>
</feature>
<dbReference type="GO" id="GO:0004984">
    <property type="term" value="F:olfactory receptor activity"/>
    <property type="evidence" value="ECO:0007669"/>
    <property type="project" value="InterPro"/>
</dbReference>
<dbReference type="AlphaFoldDB" id="A0AAV6SJJ3"/>
<sequence length="322" mass="36520">MDNTTALTFTMTAYAVMENYKYWMFALFLLIYLVILVLNVLLMVVTHRHKELHQPMNILSCILSISEIYGATALYPSILALLLSKTHELSVKWCMAQVFFLHTYCSTEFSVLAAMGYDRYVAICKPLHYHSIMSNSKAGKLGALAVIYSLIVFGCLYSITVQLRFCGKKLPKLYCVNMELVKNACSPVSYISTVGLVFILLLIVPQLAMVVFSYVQISRVCRKLSRESQHNALKTCVPHLLSLANFTIASLFEIAQTRFDMSHVATEAQIFLSLYFVILVPITNPVLYGFGTQMVRVHMLKMFITYKTLSKQFTKTVTEAVR</sequence>
<organism evidence="15 16">
    <name type="scientific">Solea senegalensis</name>
    <name type="common">Senegalese sole</name>
    <dbReference type="NCBI Taxonomy" id="28829"/>
    <lineage>
        <taxon>Eukaryota</taxon>
        <taxon>Metazoa</taxon>
        <taxon>Chordata</taxon>
        <taxon>Craniata</taxon>
        <taxon>Vertebrata</taxon>
        <taxon>Euteleostomi</taxon>
        <taxon>Actinopterygii</taxon>
        <taxon>Neopterygii</taxon>
        <taxon>Teleostei</taxon>
        <taxon>Neoteleostei</taxon>
        <taxon>Acanthomorphata</taxon>
        <taxon>Carangaria</taxon>
        <taxon>Pleuronectiformes</taxon>
        <taxon>Pleuronectoidei</taxon>
        <taxon>Soleidae</taxon>
        <taxon>Solea</taxon>
    </lineage>
</organism>
<evidence type="ECO:0000256" key="3">
    <source>
        <dbReference type="ARBA" id="ARBA00022606"/>
    </source>
</evidence>
<keyword evidence="9" id="KW-1015">Disulfide bond</keyword>
<dbReference type="GO" id="GO:0005549">
    <property type="term" value="F:odorant binding"/>
    <property type="evidence" value="ECO:0007669"/>
    <property type="project" value="TreeGrafter"/>
</dbReference>
<keyword evidence="11" id="KW-0325">Glycoprotein</keyword>
<dbReference type="GO" id="GO:0004930">
    <property type="term" value="F:G protein-coupled receptor activity"/>
    <property type="evidence" value="ECO:0007669"/>
    <property type="project" value="UniProtKB-KW"/>
</dbReference>
<name>A0AAV6SJJ3_SOLSE</name>
<evidence type="ECO:0000313" key="15">
    <source>
        <dbReference type="EMBL" id="KAG7516466.1"/>
    </source>
</evidence>
<evidence type="ECO:0000256" key="6">
    <source>
        <dbReference type="ARBA" id="ARBA00022989"/>
    </source>
</evidence>
<dbReference type="PANTHER" id="PTHR26451:SF885">
    <property type="entry name" value="OLFACTORY RECEPTOR"/>
    <property type="match status" value="1"/>
</dbReference>
<proteinExistence type="predicted"/>
<feature type="transmembrane region" description="Helical" evidence="13">
    <location>
        <begin position="20"/>
        <end position="45"/>
    </location>
</feature>
<comment type="caution">
    <text evidence="15">The sequence shown here is derived from an EMBL/GenBank/DDBJ whole genome shotgun (WGS) entry which is preliminary data.</text>
</comment>
<keyword evidence="16" id="KW-1185">Reference proteome</keyword>
<feature type="transmembrane region" description="Helical" evidence="13">
    <location>
        <begin position="190"/>
        <end position="215"/>
    </location>
</feature>
<dbReference type="GO" id="GO:0005886">
    <property type="term" value="C:plasma membrane"/>
    <property type="evidence" value="ECO:0007669"/>
    <property type="project" value="UniProtKB-SubCell"/>
</dbReference>
<dbReference type="SUPFAM" id="SSF81321">
    <property type="entry name" value="Family A G protein-coupled receptor-like"/>
    <property type="match status" value="1"/>
</dbReference>
<keyword evidence="6 13" id="KW-1133">Transmembrane helix</keyword>
<dbReference type="PROSITE" id="PS00237">
    <property type="entry name" value="G_PROTEIN_RECEP_F1_1"/>
    <property type="match status" value="1"/>
</dbReference>
<evidence type="ECO:0000256" key="11">
    <source>
        <dbReference type="ARBA" id="ARBA00023180"/>
    </source>
</evidence>
<keyword evidence="5" id="KW-0552">Olfaction</keyword>
<dbReference type="InterPro" id="IPR000725">
    <property type="entry name" value="Olfact_rcpt"/>
</dbReference>
<dbReference type="PROSITE" id="PS50262">
    <property type="entry name" value="G_PROTEIN_RECEP_F1_2"/>
    <property type="match status" value="1"/>
</dbReference>
<dbReference type="InterPro" id="IPR000276">
    <property type="entry name" value="GPCR_Rhodpsn"/>
</dbReference>
<evidence type="ECO:0000256" key="5">
    <source>
        <dbReference type="ARBA" id="ARBA00022725"/>
    </source>
</evidence>
<accession>A0AAV6SJJ3</accession>
<evidence type="ECO:0000259" key="14">
    <source>
        <dbReference type="PROSITE" id="PS50262"/>
    </source>
</evidence>
<feature type="transmembrane region" description="Helical" evidence="13">
    <location>
        <begin position="57"/>
        <end position="83"/>
    </location>
</feature>
<evidence type="ECO:0000256" key="2">
    <source>
        <dbReference type="ARBA" id="ARBA00022475"/>
    </source>
</evidence>
<protein>
    <submittedName>
        <fullName evidence="15">Olfactory receptor 52D1-like</fullName>
    </submittedName>
</protein>
<evidence type="ECO:0000256" key="4">
    <source>
        <dbReference type="ARBA" id="ARBA00022692"/>
    </source>
</evidence>
<comment type="subcellular location">
    <subcellularLocation>
        <location evidence="1">Cell membrane</location>
        <topology evidence="1">Multi-pass membrane protein</topology>
    </subcellularLocation>
</comment>
<keyword evidence="7" id="KW-0297">G-protein coupled receptor</keyword>
<feature type="transmembrane region" description="Helical" evidence="13">
    <location>
        <begin position="95"/>
        <end position="117"/>
    </location>
</feature>
<evidence type="ECO:0000256" key="12">
    <source>
        <dbReference type="ARBA" id="ARBA00023224"/>
    </source>
</evidence>
<keyword evidence="12" id="KW-0807">Transducer</keyword>
<keyword evidence="4 13" id="KW-0812">Transmembrane</keyword>
<dbReference type="InterPro" id="IPR017452">
    <property type="entry name" value="GPCR_Rhodpsn_7TM"/>
</dbReference>
<dbReference type="InterPro" id="IPR052921">
    <property type="entry name" value="GPCR1_Superfamily_Member"/>
</dbReference>
<keyword evidence="2" id="KW-1003">Cell membrane</keyword>
<evidence type="ECO:0000256" key="10">
    <source>
        <dbReference type="ARBA" id="ARBA00023170"/>
    </source>
</evidence>
<evidence type="ECO:0000256" key="1">
    <source>
        <dbReference type="ARBA" id="ARBA00004651"/>
    </source>
</evidence>
<dbReference type="FunFam" id="1.20.1070.10:FF:000024">
    <property type="entry name" value="Olfactory receptor"/>
    <property type="match status" value="1"/>
</dbReference>
<evidence type="ECO:0000256" key="7">
    <source>
        <dbReference type="ARBA" id="ARBA00023040"/>
    </source>
</evidence>
<keyword evidence="8 13" id="KW-0472">Membrane</keyword>
<feature type="domain" description="G-protein coupled receptors family 1 profile" evidence="14">
    <location>
        <begin position="38"/>
        <end position="288"/>
    </location>
</feature>
<evidence type="ECO:0000256" key="9">
    <source>
        <dbReference type="ARBA" id="ARBA00023157"/>
    </source>
</evidence>
<keyword evidence="3" id="KW-0716">Sensory transduction</keyword>
<keyword evidence="10 15" id="KW-0675">Receptor</keyword>
<evidence type="ECO:0000256" key="13">
    <source>
        <dbReference type="SAM" id="Phobius"/>
    </source>
</evidence>
<gene>
    <name evidence="15" type="ORF">JOB18_031987</name>
</gene>
<dbReference type="Pfam" id="PF13853">
    <property type="entry name" value="7tm_4"/>
    <property type="match status" value="1"/>
</dbReference>
<feature type="transmembrane region" description="Helical" evidence="13">
    <location>
        <begin position="268"/>
        <end position="291"/>
    </location>
</feature>
<feature type="transmembrane region" description="Helical" evidence="13">
    <location>
        <begin position="138"/>
        <end position="159"/>
    </location>
</feature>
<dbReference type="Proteomes" id="UP000693946">
    <property type="component" value="Linkage Group LG13"/>
</dbReference>